<accession>A0A653LBR9</accession>
<accession>A0A0T6MGZ2</accession>
<dbReference type="Proteomes" id="UP000439123">
    <property type="component" value="Unassembled WGS sequence"/>
</dbReference>
<dbReference type="Pfam" id="PF11656">
    <property type="entry name" value="DUF3811"/>
    <property type="match status" value="1"/>
</dbReference>
<dbReference type="OMA" id="AYKPDAE"/>
<dbReference type="InterPro" id="IPR020317">
    <property type="entry name" value="Uncharacterised_YjbD"/>
</dbReference>
<evidence type="ECO:0000313" key="2">
    <source>
        <dbReference type="EMBL" id="MCR4447408.1"/>
    </source>
</evidence>
<sequence>MKKLEMKDLTEAEKAEIALLLQKAQANADHQLTNGERNKIREEGRLKIVADRAEAAKAASKLAREKAKERAKNQVLPETFSWIDSVSNKFRSKR</sequence>
<dbReference type="GeneID" id="60845523"/>
<gene>
    <name evidence="3" type="ORF">AERO8C_70708</name>
    <name evidence="2" type="ORF">NS965_03290</name>
    <name evidence="1" type="ORF">WM43_14940</name>
</gene>
<dbReference type="Proteomes" id="UP001204061">
    <property type="component" value="Unassembled WGS sequence"/>
</dbReference>
<reference evidence="3 5" key="2">
    <citation type="submission" date="2019-10" db="EMBL/GenBank/DDBJ databases">
        <authorList>
            <person name="Karimi E."/>
        </authorList>
    </citation>
    <scope>NUCLEOTIDE SEQUENCE [LARGE SCALE GENOMIC DNA]</scope>
    <source>
        <strain evidence="3">Aeromonas sp. 8C</strain>
    </source>
</reference>
<name>A0A0T6MGZ2_AERVE</name>
<dbReference type="EMBL" id="CP014774">
    <property type="protein sequence ID" value="ANB53862.1"/>
    <property type="molecule type" value="Genomic_DNA"/>
</dbReference>
<evidence type="ECO:0000313" key="4">
    <source>
        <dbReference type="Proteomes" id="UP000076809"/>
    </source>
</evidence>
<dbReference type="KEGG" id="avo:AMS64_20980"/>
<reference evidence="2" key="3">
    <citation type="submission" date="2022-08" db="EMBL/GenBank/DDBJ databases">
        <title>A global survey of hypervirulent Aeromonas hydrophila identified this emerging pathogen in farmed fish in the lower Mekong River basin.</title>
        <authorList>
            <person name="Xu T."/>
            <person name="Rasmussen-Ivey C.R."/>
            <person name="Moen F.S."/>
            <person name="Fernandez Bravo A."/>
            <person name="Lamy B."/>
            <person name="Beaz-Hidalgo R."/>
            <person name="Khan C.D."/>
            <person name="Castro Escarpulli G."/>
            <person name="Yasin I.S.M."/>
            <person name="Figueras M.J."/>
            <person name="Azzam Sayuti M."/>
            <person name="Karim M.M."/>
            <person name="Alam K.M."/>
            <person name="Le T.T.T."/>
            <person name="Thao N.H.P."/>
            <person name="Addo S."/>
            <person name="Duodu S."/>
            <person name="Ali S."/>
            <person name="Mey S."/>
            <person name="Somony T."/>
            <person name="Liles M.R."/>
        </authorList>
    </citation>
    <scope>NUCLEOTIDE SEQUENCE</scope>
    <source>
        <strain evidence="2">0.14</strain>
    </source>
</reference>
<dbReference type="AlphaFoldDB" id="A0A0T6MGZ2"/>
<dbReference type="eggNOG" id="ENOG5033JC4">
    <property type="taxonomic scope" value="Bacteria"/>
</dbReference>
<organism evidence="3 5">
    <name type="scientific">Aeromonas veronii</name>
    <dbReference type="NCBI Taxonomy" id="654"/>
    <lineage>
        <taxon>Bacteria</taxon>
        <taxon>Pseudomonadati</taxon>
        <taxon>Pseudomonadota</taxon>
        <taxon>Gammaproteobacteria</taxon>
        <taxon>Aeromonadales</taxon>
        <taxon>Aeromonadaceae</taxon>
        <taxon>Aeromonas</taxon>
    </lineage>
</organism>
<proteinExistence type="predicted"/>
<protein>
    <submittedName>
        <fullName evidence="2">DUF3811 domain-containing protein</fullName>
    </submittedName>
</protein>
<evidence type="ECO:0000313" key="5">
    <source>
        <dbReference type="Proteomes" id="UP000439123"/>
    </source>
</evidence>
<dbReference type="Proteomes" id="UP000076809">
    <property type="component" value="Chromosome"/>
</dbReference>
<accession>A0A318D6G7</accession>
<evidence type="ECO:0000313" key="1">
    <source>
        <dbReference type="EMBL" id="ANB53862.1"/>
    </source>
</evidence>
<dbReference type="RefSeq" id="WP_005340165.1">
    <property type="nucleotide sequence ID" value="NZ_AP022281.1"/>
</dbReference>
<evidence type="ECO:0000313" key="3">
    <source>
        <dbReference type="EMBL" id="VXA89079.1"/>
    </source>
</evidence>
<dbReference type="EMBL" id="CABWLC010000020">
    <property type="protein sequence ID" value="VXA89079.1"/>
    <property type="molecule type" value="Genomic_DNA"/>
</dbReference>
<reference evidence="1 4" key="1">
    <citation type="journal article" date="2016" name="J. Clin. Microbiol.">
        <title>Detection and Whole-Genome Sequencing of Carbapenemase-Producing Aeromonas hydrophila Isolates from Routine Perirectal Surveillance Culture.</title>
        <authorList>
            <person name="Hughes H.Y."/>
            <person name="Conlan S.P."/>
            <person name="Lau A.F."/>
            <person name="Dekker J.P."/>
            <person name="Michelin A.V."/>
            <person name="Youn J.H."/>
            <person name="Henderson D.K."/>
            <person name="Frank K.M."/>
            <person name="Segre J.A."/>
            <person name="Palmore T.N."/>
        </authorList>
    </citation>
    <scope>NUCLEOTIDE SEQUENCE [LARGE SCALE GENOMIC DNA]</scope>
    <source>
        <strain evidence="1 4">AVNIH1</strain>
    </source>
</reference>
<dbReference type="EMBL" id="JANLFC010000012">
    <property type="protein sequence ID" value="MCR4447408.1"/>
    <property type="molecule type" value="Genomic_DNA"/>
</dbReference>